<evidence type="ECO:0000259" key="1">
    <source>
        <dbReference type="Pfam" id="PF13466"/>
    </source>
</evidence>
<protein>
    <submittedName>
        <fullName evidence="2">STAS domain-containing protein</fullName>
    </submittedName>
</protein>
<name>A0ABV6CT07_9RHOB</name>
<dbReference type="EMBL" id="JBHLWQ010000186">
    <property type="protein sequence ID" value="MFC0202386.1"/>
    <property type="molecule type" value="Genomic_DNA"/>
</dbReference>
<dbReference type="InterPro" id="IPR058548">
    <property type="entry name" value="MlaB-like_STAS"/>
</dbReference>
<organism evidence="2 3">
    <name type="scientific">Paracoccus rhizosphaerae</name>
    <dbReference type="NCBI Taxonomy" id="1133347"/>
    <lineage>
        <taxon>Bacteria</taxon>
        <taxon>Pseudomonadati</taxon>
        <taxon>Pseudomonadota</taxon>
        <taxon>Alphaproteobacteria</taxon>
        <taxon>Rhodobacterales</taxon>
        <taxon>Paracoccaceae</taxon>
        <taxon>Paracoccus</taxon>
    </lineage>
</organism>
<dbReference type="RefSeq" id="WP_378927253.1">
    <property type="nucleotide sequence ID" value="NZ_JBHLWQ010000186.1"/>
</dbReference>
<evidence type="ECO:0000313" key="2">
    <source>
        <dbReference type="EMBL" id="MFC0202386.1"/>
    </source>
</evidence>
<keyword evidence="3" id="KW-1185">Reference proteome</keyword>
<reference evidence="2 3" key="1">
    <citation type="submission" date="2024-09" db="EMBL/GenBank/DDBJ databases">
        <authorList>
            <person name="Sun Q."/>
            <person name="Mori K."/>
        </authorList>
    </citation>
    <scope>NUCLEOTIDE SEQUENCE [LARGE SCALE GENOMIC DNA]</scope>
    <source>
        <strain evidence="2 3">CCM 7904</strain>
    </source>
</reference>
<accession>A0ABV6CT07</accession>
<dbReference type="SUPFAM" id="SSF52091">
    <property type="entry name" value="SpoIIaa-like"/>
    <property type="match status" value="1"/>
</dbReference>
<feature type="domain" description="MlaB-like STAS" evidence="1">
    <location>
        <begin position="55"/>
        <end position="128"/>
    </location>
</feature>
<proteinExistence type="predicted"/>
<dbReference type="InterPro" id="IPR036513">
    <property type="entry name" value="STAS_dom_sf"/>
</dbReference>
<comment type="caution">
    <text evidence="2">The sequence shown here is derived from an EMBL/GenBank/DDBJ whole genome shotgun (WGS) entry which is preliminary data.</text>
</comment>
<gene>
    <name evidence="2" type="ORF">ACFFIZ_19270</name>
</gene>
<sequence length="140" mass="15401">MSCDDATEKVKNSFPAAGPDQWHFKFARNASLRFGCYRWGADYRNEMDHMHALPLPETFDRKAVALFAQTLIDHRGKDAVLDAASVSRIGVPAVELLVAARKQWLADGRSLQVRNPSAAFLATLDDFGASLDLLQAEAPA</sequence>
<evidence type="ECO:0000313" key="3">
    <source>
        <dbReference type="Proteomes" id="UP001589795"/>
    </source>
</evidence>
<dbReference type="Pfam" id="PF13466">
    <property type="entry name" value="STAS_2"/>
    <property type="match status" value="1"/>
</dbReference>
<dbReference type="Proteomes" id="UP001589795">
    <property type="component" value="Unassembled WGS sequence"/>
</dbReference>